<feature type="transmembrane region" description="Helical" evidence="8">
    <location>
        <begin position="1171"/>
        <end position="1192"/>
    </location>
</feature>
<keyword evidence="4 8" id="KW-1133">Transmembrane helix</keyword>
<evidence type="ECO:0000256" key="4">
    <source>
        <dbReference type="ARBA" id="ARBA00022989"/>
    </source>
</evidence>
<dbReference type="FunFam" id="2.60.120.260:FF:000016">
    <property type="entry name" value="Contactin-associated protein-like 4 isoform 1"/>
    <property type="match status" value="2"/>
</dbReference>
<dbReference type="SUPFAM" id="SSF49265">
    <property type="entry name" value="Fibronectin type III"/>
    <property type="match status" value="1"/>
</dbReference>
<feature type="transmembrane region" description="Helical" evidence="8">
    <location>
        <begin position="1015"/>
        <end position="1034"/>
    </location>
</feature>
<feature type="domain" description="Fibronectin type-III" evidence="14">
    <location>
        <begin position="554"/>
        <end position="645"/>
    </location>
</feature>
<protein>
    <submittedName>
        <fullName evidence="16">Adhesion G protein-coupled receptor L3-like isoform X1</fullName>
    </submittedName>
</protein>
<dbReference type="PRINTS" id="PR00249">
    <property type="entry name" value="GPCRSECRETIN"/>
</dbReference>
<feature type="transmembrane region" description="Helical" evidence="8">
    <location>
        <begin position="1126"/>
        <end position="1150"/>
    </location>
</feature>
<reference evidence="16" key="1">
    <citation type="submission" date="2025-08" db="UniProtKB">
        <authorList>
            <consortium name="RefSeq"/>
        </authorList>
    </citation>
    <scope>IDENTIFICATION</scope>
    <source>
        <tissue evidence="16">Tentacle</tissue>
    </source>
</reference>
<evidence type="ECO:0000256" key="5">
    <source>
        <dbReference type="ARBA" id="ARBA00023136"/>
    </source>
</evidence>
<feature type="region of interest" description="Disordered" evidence="7">
    <location>
        <begin position="1252"/>
        <end position="1275"/>
    </location>
</feature>
<dbReference type="InterPro" id="IPR058808">
    <property type="entry name" value="GAIN_ADGRA2/3"/>
</dbReference>
<evidence type="ECO:0000313" key="16">
    <source>
        <dbReference type="RefSeq" id="XP_031559854.1"/>
    </source>
</evidence>
<dbReference type="PROSITE" id="PS01285">
    <property type="entry name" value="FA58C_1"/>
    <property type="match status" value="1"/>
</dbReference>
<dbReference type="InterPro" id="IPR057244">
    <property type="entry name" value="GAIN_B"/>
</dbReference>
<evidence type="ECO:0000259" key="13">
    <source>
        <dbReference type="PROSITE" id="PS50835"/>
    </source>
</evidence>
<evidence type="ECO:0000256" key="2">
    <source>
        <dbReference type="ARBA" id="ARBA00022692"/>
    </source>
</evidence>
<dbReference type="InterPro" id="IPR008979">
    <property type="entry name" value="Galactose-bd-like_sf"/>
</dbReference>
<keyword evidence="9" id="KW-0732">Signal</keyword>
<evidence type="ECO:0000256" key="3">
    <source>
        <dbReference type="ARBA" id="ARBA00022737"/>
    </source>
</evidence>
<dbReference type="InterPro" id="IPR007110">
    <property type="entry name" value="Ig-like_dom"/>
</dbReference>
<feature type="domain" description="Ig-like" evidence="13">
    <location>
        <begin position="350"/>
        <end position="444"/>
    </location>
</feature>
<keyword evidence="3" id="KW-0677">Repeat</keyword>
<evidence type="ECO:0000256" key="7">
    <source>
        <dbReference type="SAM" id="MobiDB-lite"/>
    </source>
</evidence>
<dbReference type="GO" id="GO:0007166">
    <property type="term" value="P:cell surface receptor signaling pathway"/>
    <property type="evidence" value="ECO:0007669"/>
    <property type="project" value="InterPro"/>
</dbReference>
<dbReference type="PROSITE" id="PS01286">
    <property type="entry name" value="FA58C_2"/>
    <property type="match status" value="1"/>
</dbReference>
<dbReference type="InterPro" id="IPR036116">
    <property type="entry name" value="FN3_sf"/>
</dbReference>
<dbReference type="GO" id="GO:0004930">
    <property type="term" value="F:G protein-coupled receptor activity"/>
    <property type="evidence" value="ECO:0007669"/>
    <property type="project" value="InterPro"/>
</dbReference>
<dbReference type="SUPFAM" id="SSF81321">
    <property type="entry name" value="Family A G protein-coupled receptor-like"/>
    <property type="match status" value="1"/>
</dbReference>
<dbReference type="SMART" id="SM00231">
    <property type="entry name" value="FA58C"/>
    <property type="match status" value="2"/>
</dbReference>
<organism evidence="15 16">
    <name type="scientific">Actinia tenebrosa</name>
    <name type="common">Australian red waratah sea anemone</name>
    <dbReference type="NCBI Taxonomy" id="6105"/>
    <lineage>
        <taxon>Eukaryota</taxon>
        <taxon>Metazoa</taxon>
        <taxon>Cnidaria</taxon>
        <taxon>Anthozoa</taxon>
        <taxon>Hexacorallia</taxon>
        <taxon>Actiniaria</taxon>
        <taxon>Actiniidae</taxon>
        <taxon>Actinia</taxon>
    </lineage>
</organism>
<dbReference type="Gene3D" id="2.60.120.260">
    <property type="entry name" value="Galactose-binding domain-like"/>
    <property type="match status" value="2"/>
</dbReference>
<feature type="transmembrane region" description="Helical" evidence="8">
    <location>
        <begin position="1084"/>
        <end position="1106"/>
    </location>
</feature>
<keyword evidence="5 8" id="KW-0472">Membrane</keyword>
<dbReference type="InterPro" id="IPR013783">
    <property type="entry name" value="Ig-like_fold"/>
</dbReference>
<feature type="transmembrane region" description="Helical" evidence="8">
    <location>
        <begin position="1046"/>
        <end position="1072"/>
    </location>
</feature>
<dbReference type="Proteomes" id="UP000515163">
    <property type="component" value="Unplaced"/>
</dbReference>
<dbReference type="GO" id="GO:0016020">
    <property type="term" value="C:membrane"/>
    <property type="evidence" value="ECO:0007669"/>
    <property type="project" value="UniProtKB-SubCell"/>
</dbReference>
<dbReference type="Gene3D" id="1.20.1070.10">
    <property type="entry name" value="Rhodopsin 7-helix transmembrane proteins"/>
    <property type="match status" value="1"/>
</dbReference>
<feature type="domain" description="Fibronectin type-III" evidence="14">
    <location>
        <begin position="449"/>
        <end position="549"/>
    </location>
</feature>
<keyword evidence="2 8" id="KW-0812">Transmembrane</keyword>
<dbReference type="SMART" id="SM00303">
    <property type="entry name" value="GPS"/>
    <property type="match status" value="1"/>
</dbReference>
<feature type="region of interest" description="Disordered" evidence="7">
    <location>
        <begin position="1355"/>
        <end position="1400"/>
    </location>
</feature>
<comment type="subcellular location">
    <subcellularLocation>
        <location evidence="1">Membrane</location>
        <topology evidence="1">Multi-pass membrane protein</topology>
    </subcellularLocation>
</comment>
<evidence type="ECO:0000256" key="9">
    <source>
        <dbReference type="SAM" id="SignalP"/>
    </source>
</evidence>
<evidence type="ECO:0000256" key="6">
    <source>
        <dbReference type="ARBA" id="ARBA00023157"/>
    </source>
</evidence>
<keyword evidence="15" id="KW-1185">Reference proteome</keyword>
<feature type="compositionally biased region" description="Polar residues" evidence="7">
    <location>
        <begin position="1384"/>
        <end position="1393"/>
    </location>
</feature>
<dbReference type="SUPFAM" id="SSF48726">
    <property type="entry name" value="Immunoglobulin"/>
    <property type="match status" value="1"/>
</dbReference>
<dbReference type="InterPro" id="IPR036179">
    <property type="entry name" value="Ig-like_dom_sf"/>
</dbReference>
<dbReference type="InParanoid" id="A0A6P8HTY7"/>
<keyword evidence="6" id="KW-1015">Disulfide bond</keyword>
<dbReference type="InterPro" id="IPR000421">
    <property type="entry name" value="FA58C"/>
</dbReference>
<dbReference type="Gene3D" id="2.60.40.10">
    <property type="entry name" value="Immunoglobulins"/>
    <property type="match status" value="3"/>
</dbReference>
<dbReference type="InterPro" id="IPR053066">
    <property type="entry name" value="ADGR_G7"/>
</dbReference>
<dbReference type="Pfam" id="PF01825">
    <property type="entry name" value="GPS"/>
    <property type="match status" value="1"/>
</dbReference>
<feature type="domain" description="F5/8 type C" evidence="10">
    <location>
        <begin position="24"/>
        <end position="181"/>
    </location>
</feature>
<dbReference type="CDD" id="cd00096">
    <property type="entry name" value="Ig"/>
    <property type="match status" value="1"/>
</dbReference>
<feature type="domain" description="F5/8 type C" evidence="10">
    <location>
        <begin position="187"/>
        <end position="342"/>
    </location>
</feature>
<dbReference type="PROSITE" id="PS50022">
    <property type="entry name" value="FA58C_3"/>
    <property type="match status" value="2"/>
</dbReference>
<feature type="transmembrane region" description="Helical" evidence="8">
    <location>
        <begin position="1198"/>
        <end position="1220"/>
    </location>
</feature>
<dbReference type="SUPFAM" id="SSF49785">
    <property type="entry name" value="Galactose-binding domain-like"/>
    <property type="match status" value="2"/>
</dbReference>
<gene>
    <name evidence="16" type="primary">LOC116296033</name>
</gene>
<feature type="compositionally biased region" description="Basic and acidic residues" evidence="7">
    <location>
        <begin position="1252"/>
        <end position="1269"/>
    </location>
</feature>
<feature type="compositionally biased region" description="Basic and acidic residues" evidence="7">
    <location>
        <begin position="1355"/>
        <end position="1379"/>
    </location>
</feature>
<evidence type="ECO:0000313" key="15">
    <source>
        <dbReference type="Proteomes" id="UP000515163"/>
    </source>
</evidence>
<dbReference type="GeneID" id="116296033"/>
<dbReference type="PROSITE" id="PS50261">
    <property type="entry name" value="G_PROTEIN_RECEP_F2_4"/>
    <property type="match status" value="1"/>
</dbReference>
<dbReference type="RefSeq" id="XP_031559854.1">
    <property type="nucleotide sequence ID" value="XM_031703994.1"/>
</dbReference>
<dbReference type="Pfam" id="PF00002">
    <property type="entry name" value="7tm_2"/>
    <property type="match status" value="1"/>
</dbReference>
<dbReference type="InterPro" id="IPR000832">
    <property type="entry name" value="GPCR_2_secretin-like"/>
</dbReference>
<dbReference type="Pfam" id="PF26588">
    <property type="entry name" value="GAIN_ADGRA3"/>
    <property type="match status" value="1"/>
</dbReference>
<evidence type="ECO:0000259" key="10">
    <source>
        <dbReference type="PROSITE" id="PS50022"/>
    </source>
</evidence>
<feature type="signal peptide" evidence="9">
    <location>
        <begin position="1"/>
        <end position="22"/>
    </location>
</feature>
<dbReference type="CDD" id="cd00057">
    <property type="entry name" value="FA58C"/>
    <property type="match status" value="2"/>
</dbReference>
<dbReference type="InterPro" id="IPR000203">
    <property type="entry name" value="GPS"/>
</dbReference>
<feature type="chain" id="PRO_5027760255" evidence="9">
    <location>
        <begin position="23"/>
        <end position="1548"/>
    </location>
</feature>
<dbReference type="CDD" id="cd00063">
    <property type="entry name" value="FN3"/>
    <property type="match status" value="2"/>
</dbReference>
<dbReference type="Gene3D" id="2.60.220.50">
    <property type="match status" value="1"/>
</dbReference>
<feature type="domain" description="G-protein coupled receptors family 2 profile 2" evidence="12">
    <location>
        <begin position="979"/>
        <end position="1222"/>
    </location>
</feature>
<feature type="domain" description="GAIN-B" evidence="11">
    <location>
        <begin position="780"/>
        <end position="968"/>
    </location>
</feature>
<dbReference type="PROSITE" id="PS50835">
    <property type="entry name" value="IG_LIKE"/>
    <property type="match status" value="1"/>
</dbReference>
<dbReference type="PROSITE" id="PS50853">
    <property type="entry name" value="FN3"/>
    <property type="match status" value="2"/>
</dbReference>
<feature type="transmembrane region" description="Helical" evidence="8">
    <location>
        <begin position="977"/>
        <end position="1003"/>
    </location>
</feature>
<evidence type="ECO:0000256" key="8">
    <source>
        <dbReference type="SAM" id="Phobius"/>
    </source>
</evidence>
<dbReference type="InterPro" id="IPR017981">
    <property type="entry name" value="GPCR_2-like_7TM"/>
</dbReference>
<accession>A0A6P8HTY7</accession>
<dbReference type="InterPro" id="IPR003961">
    <property type="entry name" value="FN3_dom"/>
</dbReference>
<dbReference type="PROSITE" id="PS50221">
    <property type="entry name" value="GAIN_B"/>
    <property type="match status" value="1"/>
</dbReference>
<name>A0A6P8HTY7_ACTTE</name>
<dbReference type="OrthoDB" id="5961629at2759"/>
<dbReference type="PANTHER" id="PTHR47767">
    <property type="entry name" value="ADHESION G PROTEIN-COUPLED RECEPTOR G7"/>
    <property type="match status" value="1"/>
</dbReference>
<dbReference type="FunFam" id="2.60.40.10:FF:000028">
    <property type="entry name" value="Neuronal cell adhesion molecule"/>
    <property type="match status" value="1"/>
</dbReference>
<sequence length="1548" mass="173492">MEFPRIIICGCLLLLLVHKTNAECKSALGMSRQNNKGKYIADSQITASSELLQFFGPSQGRLDLSPSVSGVGGGWCAGDKDPDPYIQVDLLRIHTITKLATQGIETYTSWVTQFSVQYSIDGVRWYDYKESGKVRVFTGNRNTALHKIATFTTPITARIIRIKPLRANNDYKCLRMELYGCEPIEDCDTPVGLEDGRIENNQISASSHWNEHVASNARLNNRMHTDNNTGKVVWGGWCTDKKNIHQYLEVDLGHVRAVSGIATQGYQLNNFVKQYKMNYSIDGREWKSYKANGASMIFAANWDNETVIKNPLIRIFARFIRLNPVSWDVFGYVCMRVEIYECLPTKGSVPQVSPPGASYKVNRTSPLNVTCLLSGQEGFDYTWMRNGIPVVNSNTQTIYRQIFSNGTTLSTLRLQYIKYQDSGSVISCTAWYPGLAINTSRNVHVFVNAPRPVIKVSEHKARAISMGIIDPVPQDTAKYLVRYRIKDLENAPWSTTQFTRPRIKSSSIAYITLDKLIPFTTYVTEISSAYKDGDSGPYSIPVTFTTQEDVPSGPPRDVLVEPVSDGHIIVSWSVPGFDQQNGRIMKYEVTYRSKTKKPKSLFTQQLQKDIIGLEKDQRYEITVRAYTRVGPGPYSKYVIYSTETGLKPKTKTTMALEKLSKVTVTEYNAAKVTATVQNLTSKQTELQEQDIHMTANILNKVISTNSSSEKVGDNLLKTLSNVMDVDSEVLYKTQAKYNTSATLVKVLETYIEKGGRFTVDTDNIVVRRQQIKNSFKVLRTSVTTQNNKLYLNSTTEVTSGSEPKGSDASIIIPSSVFPKDETNNETVYFVYYKSSKLFAPNYQRIEVCRDGFTSSKLGKTESRGSTYTVERVASRGLVTESSPVISASLKGREVANLTEPVIIMFKLPPEMIEANQTKCVWWDFTAKNGRGGWSTEGCELQGVLNDTVMCECNHMTNFAALVDVYGPSSKPCGVHEIALSMIAYIGCGLSILGLCLTILTYGFCAKLRKDIAAKILLHLCIALLSVLIVFVAGIEKGVTSKLSCQIVAVLIHYFLLVAFMWFFFEAYFMYYAFVKVWNDHGDYILWKCASIAWGLPAVAVIVTIVVDKESYGGQHYCRLKDLPFFLAFLAPVVSIIFFNTIIFGIIMYKLSVRPPARSADKDRGREGILQLRRAFGILILVGLTWMFGFFAISSMRLVFTYLFAVLNCLQGFSIFMFYCVTQKNVRDCWRALLRCDLQSLNKKTMYTESYDPKTKTHLDTMRPRAKTEPAKGNTLQKDKLRPRMNTADVKLPIRDVYKPSEMSSDNPNYVNSEEDESAVKLLTHVTVTIEPPRDYQNALGSQCIDLDQSHEEIELMSRPESRSGSIRSHDTSRSRDPSKHGSRGTINSNQSTPKLFRIPRFNGGNSIGALSVENKSPVKINLKRTASHAPEAPKMYTPMCLRRTKSASSLGKDNRFSGKSLISFSSTSSESLSTDSQSAPRRSRLLRISDLDPDKYGELIISPQRGSVRGIVGHVETSVDTYDDIIEHEKKRSISLPPGAYSLHSSAQ</sequence>
<dbReference type="Pfam" id="PF00041">
    <property type="entry name" value="fn3"/>
    <property type="match status" value="1"/>
</dbReference>
<proteinExistence type="predicted"/>
<dbReference type="KEGG" id="aten:116296033"/>
<evidence type="ECO:0000259" key="11">
    <source>
        <dbReference type="PROSITE" id="PS50221"/>
    </source>
</evidence>
<evidence type="ECO:0000256" key="1">
    <source>
        <dbReference type="ARBA" id="ARBA00004141"/>
    </source>
</evidence>
<dbReference type="CDD" id="cd15040">
    <property type="entry name" value="7tmB2_Adhesion"/>
    <property type="match status" value="1"/>
</dbReference>
<dbReference type="SMART" id="SM00060">
    <property type="entry name" value="FN3"/>
    <property type="match status" value="2"/>
</dbReference>
<evidence type="ECO:0000259" key="12">
    <source>
        <dbReference type="PROSITE" id="PS50261"/>
    </source>
</evidence>
<evidence type="ECO:0000259" key="14">
    <source>
        <dbReference type="PROSITE" id="PS50853"/>
    </source>
</evidence>
<dbReference type="Pfam" id="PF00754">
    <property type="entry name" value="F5_F8_type_C"/>
    <property type="match status" value="2"/>
</dbReference>
<dbReference type="InterPro" id="IPR046338">
    <property type="entry name" value="GAIN_dom_sf"/>
</dbReference>